<dbReference type="AlphaFoldDB" id="A0A1H9JRK0"/>
<sequence length="413" mass="45965">MRILKYIFLLLLLSLVALSIFVATQKGDFTIERSKIINSPKSAVFNYVNDYRNWANFGSWTIEDPEMKVLYPELTIGKGASYSWEGKDGAGEMQTLFVKENDSISQKMIFNGTTSSVFWSFKDTVGGTKVTWKTTGEMNFLSKVYTALNGGVDKVMGTIYEKSLANLDKSLDYEINTFSVKVKGLVKKPQTFYLAQTFTSELSKINKNTKIVIPTLVAFCEENNIATDGKPFVIYHTYNTSKGMAKISICLPIKNEIFISYGSDIVSGKLEASEGAETTLTGDYSHINNGYEKSLEFINKNQLTKDPKISHIETYSIGKTDIKDPSKWVTEVYIPLLPKIIPVKTYIQTPVQTNILTPEPTPDRSSAPAKISTPTVKPVTKPAASPTVKPLVKPAETKKIPANKTNEEEPSEF</sequence>
<dbReference type="InterPro" id="IPR011256">
    <property type="entry name" value="Reg_factor_effector_dom_sf"/>
</dbReference>
<dbReference type="InterPro" id="IPR029442">
    <property type="entry name" value="GyrI-like"/>
</dbReference>
<dbReference type="RefSeq" id="WP_074723064.1">
    <property type="nucleotide sequence ID" value="NZ_CBCRVS010000004.1"/>
</dbReference>
<dbReference type="SUPFAM" id="SSF55961">
    <property type="entry name" value="Bet v1-like"/>
    <property type="match status" value="1"/>
</dbReference>
<dbReference type="Gene3D" id="3.20.80.10">
    <property type="entry name" value="Regulatory factor, effector binding domain"/>
    <property type="match status" value="1"/>
</dbReference>
<dbReference type="CDD" id="cd07818">
    <property type="entry name" value="SRPBCC_1"/>
    <property type="match status" value="1"/>
</dbReference>
<reference evidence="4" key="1">
    <citation type="submission" date="2016-10" db="EMBL/GenBank/DDBJ databases">
        <authorList>
            <person name="Varghese N."/>
            <person name="Submissions S."/>
        </authorList>
    </citation>
    <scope>NUCLEOTIDE SEQUENCE [LARGE SCALE GENOMIC DNA]</scope>
    <source>
        <strain evidence="4">DSM 15719</strain>
    </source>
</reference>
<keyword evidence="4" id="KW-1185">Reference proteome</keyword>
<organism evidence="3 4">
    <name type="scientific">Flavobacterium frigoris</name>
    <dbReference type="NCBI Taxonomy" id="229204"/>
    <lineage>
        <taxon>Bacteria</taxon>
        <taxon>Pseudomonadati</taxon>
        <taxon>Bacteroidota</taxon>
        <taxon>Flavobacteriia</taxon>
        <taxon>Flavobacteriales</taxon>
        <taxon>Flavobacteriaceae</taxon>
        <taxon>Flavobacterium</taxon>
    </lineage>
</organism>
<dbReference type="InterPro" id="IPR023393">
    <property type="entry name" value="START-like_dom_sf"/>
</dbReference>
<protein>
    <submittedName>
        <fullName evidence="3">Polyketide cyclase / dehydrase and lipid transport</fullName>
    </submittedName>
</protein>
<dbReference type="SUPFAM" id="SSF55136">
    <property type="entry name" value="Probable bacterial effector-binding domain"/>
    <property type="match status" value="1"/>
</dbReference>
<dbReference type="Proteomes" id="UP000183658">
    <property type="component" value="Unassembled WGS sequence"/>
</dbReference>
<gene>
    <name evidence="3" type="ORF">SAMN05444355_10535</name>
</gene>
<evidence type="ECO:0000259" key="2">
    <source>
        <dbReference type="Pfam" id="PF06445"/>
    </source>
</evidence>
<feature type="region of interest" description="Disordered" evidence="1">
    <location>
        <begin position="356"/>
        <end position="413"/>
    </location>
</feature>
<feature type="domain" description="GyrI-like small molecule binding" evidence="2">
    <location>
        <begin position="221"/>
        <end position="336"/>
    </location>
</feature>
<evidence type="ECO:0000313" key="4">
    <source>
        <dbReference type="Proteomes" id="UP000183658"/>
    </source>
</evidence>
<dbReference type="Pfam" id="PF06445">
    <property type="entry name" value="GyrI-like"/>
    <property type="match status" value="1"/>
</dbReference>
<dbReference type="Gene3D" id="3.30.530.20">
    <property type="match status" value="1"/>
</dbReference>
<dbReference type="OrthoDB" id="9807923at2"/>
<evidence type="ECO:0000313" key="3">
    <source>
        <dbReference type="EMBL" id="SEQ89457.1"/>
    </source>
</evidence>
<accession>A0A1H9JRK0</accession>
<name>A0A1H9JRK0_FLAFI</name>
<dbReference type="EMBL" id="FOFZ01000005">
    <property type="protein sequence ID" value="SEQ89457.1"/>
    <property type="molecule type" value="Genomic_DNA"/>
</dbReference>
<proteinExistence type="predicted"/>
<evidence type="ECO:0000256" key="1">
    <source>
        <dbReference type="SAM" id="MobiDB-lite"/>
    </source>
</evidence>